<reference evidence="1 2" key="1">
    <citation type="submission" date="2019-01" db="EMBL/GenBank/DDBJ databases">
        <authorList>
            <person name="Sayadi A."/>
        </authorList>
    </citation>
    <scope>NUCLEOTIDE SEQUENCE [LARGE SCALE GENOMIC DNA]</scope>
</reference>
<dbReference type="PANTHER" id="PTHR47510">
    <property type="entry name" value="REVERSE TRANSCRIPTASE DOMAIN-CONTAINING PROTEIN"/>
    <property type="match status" value="1"/>
</dbReference>
<protein>
    <recommendedName>
        <fullName evidence="3">Endonuclease/exonuclease/phosphatase domain-containing protein</fullName>
    </recommendedName>
</protein>
<proteinExistence type="predicted"/>
<dbReference type="Gene3D" id="3.60.10.10">
    <property type="entry name" value="Endonuclease/exonuclease/phosphatase"/>
    <property type="match status" value="1"/>
</dbReference>
<dbReference type="Proteomes" id="UP000410492">
    <property type="component" value="Unassembled WGS sequence"/>
</dbReference>
<evidence type="ECO:0008006" key="3">
    <source>
        <dbReference type="Google" id="ProtNLM"/>
    </source>
</evidence>
<accession>A0A653CAU3</accession>
<dbReference type="OrthoDB" id="6747358at2759"/>
<dbReference type="PANTHER" id="PTHR47510:SF3">
    <property type="entry name" value="ENDO_EXONUCLEASE_PHOSPHATASE DOMAIN-CONTAINING PROTEIN"/>
    <property type="match status" value="1"/>
</dbReference>
<dbReference type="InterPro" id="IPR036691">
    <property type="entry name" value="Endo/exonu/phosph_ase_sf"/>
</dbReference>
<dbReference type="AlphaFoldDB" id="A0A653CAU3"/>
<gene>
    <name evidence="1" type="ORF">CALMAC_LOCUS7641</name>
</gene>
<evidence type="ECO:0000313" key="2">
    <source>
        <dbReference type="Proteomes" id="UP000410492"/>
    </source>
</evidence>
<organism evidence="1 2">
    <name type="scientific">Callosobruchus maculatus</name>
    <name type="common">Southern cowpea weevil</name>
    <name type="synonym">Pulse bruchid</name>
    <dbReference type="NCBI Taxonomy" id="64391"/>
    <lineage>
        <taxon>Eukaryota</taxon>
        <taxon>Metazoa</taxon>
        <taxon>Ecdysozoa</taxon>
        <taxon>Arthropoda</taxon>
        <taxon>Hexapoda</taxon>
        <taxon>Insecta</taxon>
        <taxon>Pterygota</taxon>
        <taxon>Neoptera</taxon>
        <taxon>Endopterygota</taxon>
        <taxon>Coleoptera</taxon>
        <taxon>Polyphaga</taxon>
        <taxon>Cucujiformia</taxon>
        <taxon>Chrysomeloidea</taxon>
        <taxon>Chrysomelidae</taxon>
        <taxon>Bruchinae</taxon>
        <taxon>Bruchini</taxon>
        <taxon>Callosobruchus</taxon>
    </lineage>
</organism>
<evidence type="ECO:0000313" key="1">
    <source>
        <dbReference type="EMBL" id="VEN45057.1"/>
    </source>
</evidence>
<name>A0A653CAU3_CALMS</name>
<sequence>MSPELQQKYALNRNNCLCISENNINAVLDTKVESSLDHIRSEIESIRKDILSQTVIKVQPPADPPRYSDVLRNKTQPAVVIRPKNANQSVVQTRSDILKSVDPVEANLHLGKVRDIKDGGLLVGCKSKADNLKLLSIAKQKLGNSYDIKEVTGINPRIRLVGMSKAYSEEQINSYLLKSNPEVFCGDVECTIGLKRGGGVAVAVRNDFKSSSVDLGACPSFNNINPKIDILVIKIAIQYSNIYVISLYIPPQISVSDYETLVEAIQSLAVLHGSSIFIVGDFNVTSYAAYLDSNISNGFTNSLNALAGFFNAEQYNYVHNENGNLLDLVFSNAICFVEHATDPLVYEDIHHPALIVTAKYLPVDKKNDVLYSNFVCNYNFRKANFQLLYEMIMNVNWANLEIMTNVDSACELLYSEIYKILDYCVPKVKRIYTHKYPSWFSRHLIQILKQKSVAFRRFKQTGNIRYQVEFQKLRSELKAQASAAYRHYIQSLESDISKNSSTFWSFVNRKTNNHGIPKDILYNGQSMTNPEDISGAFAEYFGNGRNAAVLWALHGYLVIVKKTLPTRTPQRSLQLKILRNQYFSSVKINKQSREESITSERRMCQSNLPLVTKGNLRANLSIIVPVNHGTRPLKRNPEITERTAKGVTASSTNVPASDIKKWFSEIAAFLQEKGLMDILNDPDRILNADERCFNLCPKNDEVLAPKGARNVYEVEHASSKQQ</sequence>
<dbReference type="EMBL" id="CAACVG010007365">
    <property type="protein sequence ID" value="VEN45057.1"/>
    <property type="molecule type" value="Genomic_DNA"/>
</dbReference>
<keyword evidence="2" id="KW-1185">Reference proteome</keyword>
<dbReference type="SUPFAM" id="SSF56219">
    <property type="entry name" value="DNase I-like"/>
    <property type="match status" value="1"/>
</dbReference>